<dbReference type="SUPFAM" id="SSF55394">
    <property type="entry name" value="Bactericidal permeability-increasing protein, BPI"/>
    <property type="match status" value="1"/>
</dbReference>
<dbReference type="Ensembl" id="ENSCAFT00845041320.1">
    <property type="protein sequence ID" value="ENSCAFP00845032394.1"/>
    <property type="gene ID" value="ENSCAFG00845023399.1"/>
</dbReference>
<keyword evidence="4" id="KW-1185">Reference proteome</keyword>
<proteinExistence type="inferred from homology"/>
<dbReference type="PANTHER" id="PTHR46019:SF9">
    <property type="entry name" value="BPI FOLD CONTAINING FAMILY A, MEMBER 6"/>
    <property type="match status" value="1"/>
</dbReference>
<feature type="compositionally biased region" description="Gly residues" evidence="2">
    <location>
        <begin position="51"/>
        <end position="63"/>
    </location>
</feature>
<dbReference type="InterPro" id="IPR051660">
    <property type="entry name" value="BPI_fold-BPI/LBP"/>
</dbReference>
<feature type="compositionally biased region" description="Low complexity" evidence="2">
    <location>
        <begin position="105"/>
        <end position="116"/>
    </location>
</feature>
<dbReference type="GeneTree" id="ENSGT01100000263546"/>
<evidence type="ECO:0000313" key="3">
    <source>
        <dbReference type="Ensembl" id="ENSCAFP00845032394.1"/>
    </source>
</evidence>
<dbReference type="OrthoDB" id="9623596at2759"/>
<dbReference type="Gene3D" id="3.15.10.10">
    <property type="entry name" value="Bactericidal permeability-increasing protein, domain 1"/>
    <property type="match status" value="1"/>
</dbReference>
<dbReference type="PANTHER" id="PTHR46019">
    <property type="entry name" value="BPI FOLD-CONTAINING FAMILY B MEMBER 4-RELATED"/>
    <property type="match status" value="1"/>
</dbReference>
<dbReference type="AlphaFoldDB" id="A0A8I3PE99"/>
<name>A0A8I3PE99_CANLF</name>
<dbReference type="InterPro" id="IPR017943">
    <property type="entry name" value="Bactericidal_perm-incr_a/b_dom"/>
</dbReference>
<evidence type="ECO:0000256" key="2">
    <source>
        <dbReference type="SAM" id="MobiDB-lite"/>
    </source>
</evidence>
<reference evidence="3" key="3">
    <citation type="submission" date="2025-09" db="UniProtKB">
        <authorList>
            <consortium name="Ensembl"/>
        </authorList>
    </citation>
    <scope>IDENTIFICATION</scope>
    <source>
        <strain evidence="3">Boxer</strain>
    </source>
</reference>
<dbReference type="Proteomes" id="UP000805418">
    <property type="component" value="Chromosome 24"/>
</dbReference>
<comment type="similarity">
    <text evidence="1">Belongs to the BPI/LBP/Plunc superfamily. BPI/LBP family.</text>
</comment>
<protein>
    <submittedName>
        <fullName evidence="3">Uncharacterized protein</fullName>
    </submittedName>
</protein>
<organism evidence="3 4">
    <name type="scientific">Canis lupus familiaris</name>
    <name type="common">Dog</name>
    <name type="synonym">Canis familiaris</name>
    <dbReference type="NCBI Taxonomy" id="9615"/>
    <lineage>
        <taxon>Eukaryota</taxon>
        <taxon>Metazoa</taxon>
        <taxon>Chordata</taxon>
        <taxon>Craniata</taxon>
        <taxon>Vertebrata</taxon>
        <taxon>Euteleostomi</taxon>
        <taxon>Mammalia</taxon>
        <taxon>Eutheria</taxon>
        <taxon>Laurasiatheria</taxon>
        <taxon>Carnivora</taxon>
        <taxon>Caniformia</taxon>
        <taxon>Canidae</taxon>
        <taxon>Canis</taxon>
    </lineage>
</organism>
<sequence length="378" mass="40411">MNVSGSGLPTDASVESAVISRVAVPASYGQSGPRSSGGLGQSKEEPVSGQLGSGKTGGFGQSGMGLMSGQSGDRSSNDYGQIGDRSSGDYSRTEDRLSVGSDHLGSGSSGRYGQSGAESIYGQPESWSSGVLDQSGIGQTNVLNKDLLAQEGLLGAIILNSQNLVQKREMLLRILLGSRTLHAGEDHLLEAAGSLALEGLLCKGSLGGLCGHGSLVGINDVLKSTIPFGKLNSWLKITDFDIVQVSWKVHPFSDLQLQFQTRLTIIFPRLLSFLNGSMLDVTIKAPLALPQTRSGQVSLTLQNCQPVFTGIHILLSSVTKFMLKRTLQNSLPNMLCPVVRFWFYIINQQLSILKSKMCYGPEHYSLAGTLRYFSELHL</sequence>
<evidence type="ECO:0000313" key="4">
    <source>
        <dbReference type="Proteomes" id="UP000805418"/>
    </source>
</evidence>
<accession>A0A8I3PE99</accession>
<dbReference type="GO" id="GO:0008289">
    <property type="term" value="F:lipid binding"/>
    <property type="evidence" value="ECO:0007669"/>
    <property type="project" value="InterPro"/>
</dbReference>
<reference evidence="3" key="2">
    <citation type="submission" date="2025-08" db="UniProtKB">
        <authorList>
            <consortium name="Ensembl"/>
        </authorList>
    </citation>
    <scope>IDENTIFICATION</scope>
    <source>
        <strain evidence="3">Boxer</strain>
    </source>
</reference>
<evidence type="ECO:0000256" key="1">
    <source>
        <dbReference type="ARBA" id="ARBA00007292"/>
    </source>
</evidence>
<feature type="region of interest" description="Disordered" evidence="2">
    <location>
        <begin position="25"/>
        <end position="120"/>
    </location>
</feature>
<reference evidence="3" key="1">
    <citation type="submission" date="2020-03" db="EMBL/GenBank/DDBJ databases">
        <title>Long-read based genome assembly of a Labrador retriever dog.</title>
        <authorList>
            <person name="Eory L."/>
            <person name="Zhang W."/>
            <person name="Schoenebeck J."/>
        </authorList>
    </citation>
    <scope>NUCLEOTIDE SEQUENCE [LARGE SCALE GENOMIC DNA]</scope>
    <source>
        <strain evidence="3">Labrador retriever</strain>
    </source>
</reference>